<accession>A0A8S3ZN42</accession>
<dbReference type="PANTHER" id="PTHR13582:SF0">
    <property type="entry name" value="M-PHASE PHOSPHOPROTEIN 6"/>
    <property type="match status" value="1"/>
</dbReference>
<keyword evidence="2" id="KW-1185">Reference proteome</keyword>
<reference evidence="1" key="1">
    <citation type="submission" date="2021-04" db="EMBL/GenBank/DDBJ databases">
        <authorList>
            <consortium name="Molecular Ecology Group"/>
        </authorList>
    </citation>
    <scope>NUCLEOTIDE SEQUENCE</scope>
</reference>
<dbReference type="OrthoDB" id="20403at2759"/>
<protein>
    <submittedName>
        <fullName evidence="1">Uncharacterized protein</fullName>
    </submittedName>
</protein>
<gene>
    <name evidence="1" type="ORF">CUNI_LOCUS14314</name>
</gene>
<comment type="caution">
    <text evidence="1">The sequence shown here is derived from an EMBL/GenBank/DDBJ whole genome shotgun (WGS) entry which is preliminary data.</text>
</comment>
<dbReference type="EMBL" id="CAJHNH020003204">
    <property type="protein sequence ID" value="CAG5128756.1"/>
    <property type="molecule type" value="Genomic_DNA"/>
</dbReference>
<evidence type="ECO:0000313" key="2">
    <source>
        <dbReference type="Proteomes" id="UP000678393"/>
    </source>
</evidence>
<dbReference type="AlphaFoldDB" id="A0A8S3ZN42"/>
<organism evidence="1 2">
    <name type="scientific">Candidula unifasciata</name>
    <dbReference type="NCBI Taxonomy" id="100452"/>
    <lineage>
        <taxon>Eukaryota</taxon>
        <taxon>Metazoa</taxon>
        <taxon>Spiralia</taxon>
        <taxon>Lophotrochozoa</taxon>
        <taxon>Mollusca</taxon>
        <taxon>Gastropoda</taxon>
        <taxon>Heterobranchia</taxon>
        <taxon>Euthyneura</taxon>
        <taxon>Panpulmonata</taxon>
        <taxon>Eupulmonata</taxon>
        <taxon>Stylommatophora</taxon>
        <taxon>Helicina</taxon>
        <taxon>Helicoidea</taxon>
        <taxon>Geomitridae</taxon>
        <taxon>Candidula</taxon>
    </lineage>
</organism>
<dbReference type="Pfam" id="PF10175">
    <property type="entry name" value="MPP6"/>
    <property type="match status" value="1"/>
</dbReference>
<sequence>MAASRTTTHLSKNVLQMKFMQRSVLRIEKEQNEEDRQKTIDDEHWVLDCPEYKSKESKFLKDQSYITCEQLMLGRQSFRGFNPDIE</sequence>
<dbReference type="GO" id="GO:0000460">
    <property type="term" value="P:maturation of 5.8S rRNA"/>
    <property type="evidence" value="ECO:0007669"/>
    <property type="project" value="TreeGrafter"/>
</dbReference>
<dbReference type="PANTHER" id="PTHR13582">
    <property type="entry name" value="M-PHASE PHOSPHOPROTEIN 6"/>
    <property type="match status" value="1"/>
</dbReference>
<dbReference type="InterPro" id="IPR019324">
    <property type="entry name" value="MPP6"/>
</dbReference>
<name>A0A8S3ZN42_9EUPU</name>
<dbReference type="Proteomes" id="UP000678393">
    <property type="component" value="Unassembled WGS sequence"/>
</dbReference>
<evidence type="ECO:0000313" key="1">
    <source>
        <dbReference type="EMBL" id="CAG5128756.1"/>
    </source>
</evidence>
<proteinExistence type="predicted"/>
<feature type="non-terminal residue" evidence="1">
    <location>
        <position position="1"/>
    </location>
</feature>